<dbReference type="EMBL" id="UYRU01043024">
    <property type="protein sequence ID" value="VDK79707.1"/>
    <property type="molecule type" value="Genomic_DNA"/>
</dbReference>
<proteinExistence type="predicted"/>
<evidence type="ECO:0000313" key="2">
    <source>
        <dbReference type="Proteomes" id="UP000281553"/>
    </source>
</evidence>
<protein>
    <submittedName>
        <fullName evidence="1">Uncharacterized protein</fullName>
    </submittedName>
</protein>
<organism evidence="1 2">
    <name type="scientific">Dibothriocephalus latus</name>
    <name type="common">Fish tapeworm</name>
    <name type="synonym">Diphyllobothrium latum</name>
    <dbReference type="NCBI Taxonomy" id="60516"/>
    <lineage>
        <taxon>Eukaryota</taxon>
        <taxon>Metazoa</taxon>
        <taxon>Spiralia</taxon>
        <taxon>Lophotrochozoa</taxon>
        <taxon>Platyhelminthes</taxon>
        <taxon>Cestoda</taxon>
        <taxon>Eucestoda</taxon>
        <taxon>Diphyllobothriidea</taxon>
        <taxon>Diphyllobothriidae</taxon>
        <taxon>Dibothriocephalus</taxon>
    </lineage>
</organism>
<gene>
    <name evidence="1" type="ORF">DILT_LOCUS3037</name>
</gene>
<keyword evidence="2" id="KW-1185">Reference proteome</keyword>
<dbReference type="AlphaFoldDB" id="A0A3P6T3U2"/>
<sequence>MSRSLTHSLMKARNNLGPKTELCESALTTGIPEDCWRPTCSLWDRPAKSVLDSKEEGPANACAARLMLETLMEDAVDCLFEVNRLTVYEKREEEKEVALHIYYNLTTPSSGAVELAVYQHGLFVRTVKAVCRKVNSAVAEEFLSVVVDYCASRLDIVAANTTYTDPVFGILLSATTKEP</sequence>
<dbReference type="Proteomes" id="UP000281553">
    <property type="component" value="Unassembled WGS sequence"/>
</dbReference>
<evidence type="ECO:0000313" key="1">
    <source>
        <dbReference type="EMBL" id="VDK79707.1"/>
    </source>
</evidence>
<accession>A0A3P6T3U2</accession>
<reference evidence="1 2" key="1">
    <citation type="submission" date="2018-11" db="EMBL/GenBank/DDBJ databases">
        <authorList>
            <consortium name="Pathogen Informatics"/>
        </authorList>
    </citation>
    <scope>NUCLEOTIDE SEQUENCE [LARGE SCALE GENOMIC DNA]</scope>
</reference>
<name>A0A3P6T3U2_DIBLA</name>